<keyword evidence="3" id="KW-1185">Reference proteome</keyword>
<keyword evidence="1" id="KW-0812">Transmembrane</keyword>
<accession>V8GB00</accession>
<evidence type="ECO:0000256" key="1">
    <source>
        <dbReference type="SAM" id="Phobius"/>
    </source>
</evidence>
<dbReference type="EMBL" id="AYSV01000009">
    <property type="protein sequence ID" value="ETD72912.1"/>
    <property type="molecule type" value="Genomic_DNA"/>
</dbReference>
<comment type="caution">
    <text evidence="2">The sequence shown here is derived from an EMBL/GenBank/DDBJ whole genome shotgun (WGS) entry which is preliminary data.</text>
</comment>
<reference evidence="2 3" key="1">
    <citation type="submission" date="2013-11" db="EMBL/GenBank/DDBJ databases">
        <title>Genomic analysis of Pelistega sp. HM-7.</title>
        <authorList>
            <person name="Kumbhare S.V."/>
            <person name="Shetty S.A."/>
            <person name="Sharma O."/>
            <person name="Dhotre D.P."/>
        </authorList>
    </citation>
    <scope>NUCLEOTIDE SEQUENCE [LARGE SCALE GENOMIC DNA]</scope>
    <source>
        <strain evidence="2 3">HM-7</strain>
    </source>
</reference>
<feature type="transmembrane region" description="Helical" evidence="1">
    <location>
        <begin position="27"/>
        <end position="53"/>
    </location>
</feature>
<sequence length="137" mass="15894">MLIRSLPDYWANSLVLSQSRGELHIKALLLMLAIFVLLGGNFALMVVGLFYAYQKLQKTPSLWVLSYSPQQLSLVSDERAYQGDAINISKGPFWWQLAIREIDGKCSNPIIIWKWQLSDKAWRKFNVVMHYLQYKQA</sequence>
<keyword evidence="1" id="KW-0472">Membrane</keyword>
<keyword evidence="1" id="KW-1133">Transmembrane helix</keyword>
<organism evidence="2 3">
    <name type="scientific">Pelistega indica</name>
    <dbReference type="NCBI Taxonomy" id="1414851"/>
    <lineage>
        <taxon>Bacteria</taxon>
        <taxon>Pseudomonadati</taxon>
        <taxon>Pseudomonadota</taxon>
        <taxon>Betaproteobacteria</taxon>
        <taxon>Burkholderiales</taxon>
        <taxon>Alcaligenaceae</taxon>
        <taxon>Pelistega</taxon>
    </lineage>
</organism>
<gene>
    <name evidence="2" type="ORF">V757_01500</name>
</gene>
<name>V8GB00_9BURK</name>
<evidence type="ECO:0000313" key="3">
    <source>
        <dbReference type="Proteomes" id="UP000018766"/>
    </source>
</evidence>
<dbReference type="AlphaFoldDB" id="V8GB00"/>
<protein>
    <submittedName>
        <fullName evidence="2">Uncharacterized protein</fullName>
    </submittedName>
</protein>
<proteinExistence type="predicted"/>
<dbReference type="Proteomes" id="UP000018766">
    <property type="component" value="Unassembled WGS sequence"/>
</dbReference>
<dbReference type="RefSeq" id="WP_023949160.1">
    <property type="nucleotide sequence ID" value="NZ_AYSV01000009.1"/>
</dbReference>
<evidence type="ECO:0000313" key="2">
    <source>
        <dbReference type="EMBL" id="ETD72912.1"/>
    </source>
</evidence>